<dbReference type="KEGG" id="tsq:D3A95_04870"/>
<gene>
    <name evidence="1" type="ORF">D3A95_04870</name>
</gene>
<proteinExistence type="predicted"/>
<dbReference type="RefSeq" id="WP_181496514.1">
    <property type="nucleotide sequence ID" value="NZ_CP032152.1"/>
</dbReference>
<dbReference type="AlphaFoldDB" id="A0A3B7MED1"/>
<dbReference type="Proteomes" id="UP000261812">
    <property type="component" value="Chromosome"/>
</dbReference>
<protein>
    <submittedName>
        <fullName evidence="1">Uncharacterized protein</fullName>
    </submittedName>
</protein>
<name>A0A3B7MED1_9CYAN</name>
<dbReference type="EMBL" id="CP032152">
    <property type="protein sequence ID" value="AXY67704.1"/>
    <property type="molecule type" value="Genomic_DNA"/>
</dbReference>
<accession>A0A3B7MED1</accession>
<evidence type="ECO:0000313" key="1">
    <source>
        <dbReference type="EMBL" id="AXY67704.1"/>
    </source>
</evidence>
<sequence>MPIQLSKRRECGGTWVVDVDLGRSPTSEELTTLAQRHGGRCRQFQQLVWLDLPSGRITASLRLSRLTIRLADKTLEAAIIAELQQLVEESVPACAVDL</sequence>
<organism evidence="1 2">
    <name type="scientific">Thermosynechococcus sichuanensis E542</name>
    <dbReference type="NCBI Taxonomy" id="2016101"/>
    <lineage>
        <taxon>Bacteria</taxon>
        <taxon>Bacillati</taxon>
        <taxon>Cyanobacteriota</taxon>
        <taxon>Cyanophyceae</taxon>
        <taxon>Acaryochloridales</taxon>
        <taxon>Thermosynechococcaceae</taxon>
        <taxon>Thermosynechococcus</taxon>
        <taxon>Thermosynechococcus sichuanensis</taxon>
    </lineage>
</organism>
<reference evidence="2" key="1">
    <citation type="submission" date="2018-09" db="EMBL/GenBank/DDBJ databases">
        <title>Complete genome sequence of thermophilic cyanobacteria strain Thermosynechococcus elongatus PKUAC-SCTE542.</title>
        <authorList>
            <person name="Liang Y."/>
            <person name="Tang J."/>
            <person name="Daroch M."/>
        </authorList>
    </citation>
    <scope>NUCLEOTIDE SEQUENCE [LARGE SCALE GENOMIC DNA]</scope>
    <source>
        <strain evidence="2">E542</strain>
    </source>
</reference>
<evidence type="ECO:0000313" key="2">
    <source>
        <dbReference type="Proteomes" id="UP000261812"/>
    </source>
</evidence>
<keyword evidence="2" id="KW-1185">Reference proteome</keyword>